<dbReference type="AlphaFoldDB" id="E0I9B6"/>
<dbReference type="InterPro" id="IPR025984">
    <property type="entry name" value="DCTPP"/>
</dbReference>
<dbReference type="GO" id="GO:0047429">
    <property type="term" value="F:nucleoside triphosphate diphosphatase activity"/>
    <property type="evidence" value="ECO:0007669"/>
    <property type="project" value="InterPro"/>
</dbReference>
<dbReference type="STRING" id="717606.PaecuDRAFT_2253"/>
<dbReference type="EMBL" id="AEDD01000005">
    <property type="protein sequence ID" value="EFM11000.1"/>
    <property type="molecule type" value="Genomic_DNA"/>
</dbReference>
<sequence length="103" mass="11883">MRGTEREMDVAKRAQAIEWLKMELVDQVSRLFKALWDGSVSRLTDSLASLISSGYILGRRLGIPYRELDEAIIAKLRKLSQEGHTLEDAYHDLSTLEEHIRKR</sequence>
<accession>E0I9B6</accession>
<evidence type="ECO:0008006" key="3">
    <source>
        <dbReference type="Google" id="ProtNLM"/>
    </source>
</evidence>
<name>E0I9B6_9BACL</name>
<dbReference type="GO" id="GO:0009143">
    <property type="term" value="P:nucleoside triphosphate catabolic process"/>
    <property type="evidence" value="ECO:0007669"/>
    <property type="project" value="InterPro"/>
</dbReference>
<protein>
    <recommendedName>
        <fullName evidence="3">MazG-like family protein</fullName>
    </recommendedName>
</protein>
<dbReference type="OrthoDB" id="2381770at2"/>
<reference evidence="1 2" key="1">
    <citation type="submission" date="2010-07" db="EMBL/GenBank/DDBJ databases">
        <title>The draft genome of Paenibacillus curdlanolyticus YK9.</title>
        <authorList>
            <consortium name="US DOE Joint Genome Institute (JGI-PGF)"/>
            <person name="Lucas S."/>
            <person name="Copeland A."/>
            <person name="Lapidus A."/>
            <person name="Cheng J.-F."/>
            <person name="Bruce D."/>
            <person name="Goodwin L."/>
            <person name="Pitluck S."/>
            <person name="Land M.L."/>
            <person name="Hauser L."/>
            <person name="Chang Y.-J."/>
            <person name="Jeffries C."/>
            <person name="Anderson I.J."/>
            <person name="Johnson E."/>
            <person name="Loganathan U."/>
            <person name="Mulhopadhyay B."/>
            <person name="Kyrpides N."/>
            <person name="Woyke T.J."/>
        </authorList>
    </citation>
    <scope>NUCLEOTIDE SEQUENCE [LARGE SCALE GENOMIC DNA]</scope>
    <source>
        <strain evidence="1 2">YK9</strain>
    </source>
</reference>
<evidence type="ECO:0000313" key="2">
    <source>
        <dbReference type="Proteomes" id="UP000005387"/>
    </source>
</evidence>
<keyword evidence="2" id="KW-1185">Reference proteome</keyword>
<dbReference type="eggNOG" id="ENOG50332FJ">
    <property type="taxonomic scope" value="Bacteria"/>
</dbReference>
<proteinExistence type="predicted"/>
<dbReference type="Pfam" id="PF12643">
    <property type="entry name" value="MazG-like"/>
    <property type="match status" value="1"/>
</dbReference>
<dbReference type="Proteomes" id="UP000005387">
    <property type="component" value="Unassembled WGS sequence"/>
</dbReference>
<organism evidence="1 2">
    <name type="scientific">Paenibacillus curdlanolyticus YK9</name>
    <dbReference type="NCBI Taxonomy" id="717606"/>
    <lineage>
        <taxon>Bacteria</taxon>
        <taxon>Bacillati</taxon>
        <taxon>Bacillota</taxon>
        <taxon>Bacilli</taxon>
        <taxon>Bacillales</taxon>
        <taxon>Paenibacillaceae</taxon>
        <taxon>Paenibacillus</taxon>
    </lineage>
</organism>
<evidence type="ECO:0000313" key="1">
    <source>
        <dbReference type="EMBL" id="EFM11000.1"/>
    </source>
</evidence>
<dbReference type="RefSeq" id="WP_006038249.1">
    <property type="nucleotide sequence ID" value="NZ_AEDD01000005.1"/>
</dbReference>
<gene>
    <name evidence="1" type="ORF">PaecuDRAFT_2253</name>
</gene>